<dbReference type="AlphaFoldDB" id="A0A2V3UAM8"/>
<comment type="caution">
    <text evidence="1">The sequence shown here is derived from an EMBL/GenBank/DDBJ whole genome shotgun (WGS) entry which is preliminary data.</text>
</comment>
<dbReference type="Gene3D" id="1.10.8.930">
    <property type="entry name" value="Protein of unknown function DUF1465"/>
    <property type="match status" value="1"/>
</dbReference>
<evidence type="ECO:0000313" key="2">
    <source>
        <dbReference type="Proteomes" id="UP000248021"/>
    </source>
</evidence>
<dbReference type="Proteomes" id="UP000248021">
    <property type="component" value="Unassembled WGS sequence"/>
</dbReference>
<dbReference type="InterPro" id="IPR038301">
    <property type="entry name" value="AraC-like_sf"/>
</dbReference>
<proteinExistence type="predicted"/>
<protein>
    <submittedName>
        <fullName evidence="1">Regulator of CtrA degradation</fullName>
    </submittedName>
</protein>
<dbReference type="EMBL" id="QJJK01000004">
    <property type="protein sequence ID" value="PXW60314.1"/>
    <property type="molecule type" value="Genomic_DNA"/>
</dbReference>
<sequence length="173" mass="19071">MASVDMTRQATAPIPFGVHFVASEQFRRLFREGMALIEETATYLEGAGRAEARALRRQAALAYATESMRLTTRLMQMASWLLLHRAVADGEISLCEARSEKSKVRLTNAEPGEVVLTDDALPPRLGELLARAQRLFARIKHLDLVLATGEADVVFVAAQAPLTQVNRLQSVLL</sequence>
<gene>
    <name evidence="1" type="ORF">C7450_104368</name>
</gene>
<reference evidence="1 2" key="1">
    <citation type="submission" date="2018-05" db="EMBL/GenBank/DDBJ databases">
        <title>Genomic Encyclopedia of Type Strains, Phase IV (KMG-IV): sequencing the most valuable type-strain genomes for metagenomic binning, comparative biology and taxonomic classification.</title>
        <authorList>
            <person name="Goeker M."/>
        </authorList>
    </citation>
    <scope>NUCLEOTIDE SEQUENCE [LARGE SCALE GENOMIC DNA]</scope>
    <source>
        <strain evidence="1 2">DSM 6462</strain>
    </source>
</reference>
<dbReference type="Pfam" id="PF07323">
    <property type="entry name" value="DUF1465"/>
    <property type="match status" value="1"/>
</dbReference>
<accession>A0A2V3UAM8</accession>
<dbReference type="RefSeq" id="WP_245449631.1">
    <property type="nucleotide sequence ID" value="NZ_CAKNFM010000006.1"/>
</dbReference>
<keyword evidence="2" id="KW-1185">Reference proteome</keyword>
<dbReference type="InterPro" id="IPR010848">
    <property type="entry name" value="DUF1465"/>
</dbReference>
<organism evidence="1 2">
    <name type="scientific">Chelatococcus asaccharovorans</name>
    <dbReference type="NCBI Taxonomy" id="28210"/>
    <lineage>
        <taxon>Bacteria</taxon>
        <taxon>Pseudomonadati</taxon>
        <taxon>Pseudomonadota</taxon>
        <taxon>Alphaproteobacteria</taxon>
        <taxon>Hyphomicrobiales</taxon>
        <taxon>Chelatococcaceae</taxon>
        <taxon>Chelatococcus</taxon>
    </lineage>
</organism>
<evidence type="ECO:0000313" key="1">
    <source>
        <dbReference type="EMBL" id="PXW60314.1"/>
    </source>
</evidence>
<name>A0A2V3UAM8_9HYPH</name>